<reference evidence="7" key="1">
    <citation type="submission" date="2015-10" db="EMBL/GenBank/DDBJ databases">
        <authorList>
            <person name="Gilbert D.G."/>
        </authorList>
    </citation>
    <scope>NUCLEOTIDE SEQUENCE</scope>
</reference>
<keyword evidence="3" id="KW-0812">Transmembrane</keyword>
<dbReference type="Pfam" id="PF01145">
    <property type="entry name" value="Band_7"/>
    <property type="match status" value="1"/>
</dbReference>
<organism evidence="7">
    <name type="scientific">hydrothermal vent metagenome</name>
    <dbReference type="NCBI Taxonomy" id="652676"/>
    <lineage>
        <taxon>unclassified sequences</taxon>
        <taxon>metagenomes</taxon>
        <taxon>ecological metagenomes</taxon>
    </lineage>
</organism>
<evidence type="ECO:0000259" key="6">
    <source>
        <dbReference type="SMART" id="SM00244"/>
    </source>
</evidence>
<feature type="domain" description="Band 7" evidence="6">
    <location>
        <begin position="18"/>
        <end position="181"/>
    </location>
</feature>
<evidence type="ECO:0000256" key="4">
    <source>
        <dbReference type="ARBA" id="ARBA00022989"/>
    </source>
</evidence>
<comment type="subcellular location">
    <subcellularLocation>
        <location evidence="1">Membrane</location>
    </subcellularLocation>
</comment>
<dbReference type="EMBL" id="FAXC01000259">
    <property type="protein sequence ID" value="CUV09509.1"/>
    <property type="molecule type" value="Genomic_DNA"/>
</dbReference>
<dbReference type="SUPFAM" id="SSF117892">
    <property type="entry name" value="Band 7/SPFH domain"/>
    <property type="match status" value="1"/>
</dbReference>
<evidence type="ECO:0000256" key="3">
    <source>
        <dbReference type="ARBA" id="ARBA00022692"/>
    </source>
</evidence>
<keyword evidence="4" id="KW-1133">Transmembrane helix</keyword>
<evidence type="ECO:0000256" key="5">
    <source>
        <dbReference type="ARBA" id="ARBA00023136"/>
    </source>
</evidence>
<protein>
    <submittedName>
        <fullName evidence="7">HflC protein</fullName>
    </submittedName>
</protein>
<dbReference type="PRINTS" id="PR00721">
    <property type="entry name" value="STOMATIN"/>
</dbReference>
<accession>A0A160VHD9</accession>
<dbReference type="InterPro" id="IPR001972">
    <property type="entry name" value="Stomatin_HflK_fam"/>
</dbReference>
<sequence>MKKILIGLVAILVLLGLTTVFIVDETEQVVILAFGKPVRTITEPGINMKVPFPLQEKIKFDDRLLEYDSPPEEILSKDKKTLIVDNYVRWRIVDALQFLKTVQAIPTALSRMDDIVYSELRRELGTHDMVEIITENREKLMEIVTFNSNKATLDYGIEVLDVRIRRVDLPAENEESIYARMEAERNRQANKFRSEGEEEAQKIRASTDRDKTIILADAYKEAEGIRGEGDAKAVEVYANAYSADPKFYEFVRTLDTYKKIIDDKTTLVLPADSRLFKLLLGK</sequence>
<name>A0A160VHD9_9ZZZZ</name>
<evidence type="ECO:0000256" key="1">
    <source>
        <dbReference type="ARBA" id="ARBA00004370"/>
    </source>
</evidence>
<proteinExistence type="inferred from homology"/>
<dbReference type="InterPro" id="IPR001107">
    <property type="entry name" value="Band_7"/>
</dbReference>
<dbReference type="NCBIfam" id="TIGR01932">
    <property type="entry name" value="hflC"/>
    <property type="match status" value="1"/>
</dbReference>
<dbReference type="PIRSF" id="PIRSF005651">
    <property type="entry name" value="HflC"/>
    <property type="match status" value="1"/>
</dbReference>
<comment type="similarity">
    <text evidence="2">Belongs to the band 7/mec-2 family. HflC subfamily.</text>
</comment>
<dbReference type="PANTHER" id="PTHR42911:SF1">
    <property type="entry name" value="MODULATOR OF FTSH PROTEASE HFLC"/>
    <property type="match status" value="1"/>
</dbReference>
<dbReference type="PANTHER" id="PTHR42911">
    <property type="entry name" value="MODULATOR OF FTSH PROTEASE HFLC"/>
    <property type="match status" value="1"/>
</dbReference>
<dbReference type="AlphaFoldDB" id="A0A160VHD9"/>
<dbReference type="Gene3D" id="3.30.479.30">
    <property type="entry name" value="Band 7 domain"/>
    <property type="match status" value="1"/>
</dbReference>
<evidence type="ECO:0000313" key="7">
    <source>
        <dbReference type="EMBL" id="CUV09509.1"/>
    </source>
</evidence>
<keyword evidence="5" id="KW-0472">Membrane</keyword>
<dbReference type="CDD" id="cd03405">
    <property type="entry name" value="SPFH_HflC"/>
    <property type="match status" value="1"/>
</dbReference>
<dbReference type="GO" id="GO:0016020">
    <property type="term" value="C:membrane"/>
    <property type="evidence" value="ECO:0007669"/>
    <property type="project" value="UniProtKB-SubCell"/>
</dbReference>
<dbReference type="InterPro" id="IPR010200">
    <property type="entry name" value="HflC"/>
</dbReference>
<dbReference type="SMART" id="SM00244">
    <property type="entry name" value="PHB"/>
    <property type="match status" value="1"/>
</dbReference>
<gene>
    <name evidence="7" type="ORF">MGWOODY_Mmi781</name>
</gene>
<evidence type="ECO:0000256" key="2">
    <source>
        <dbReference type="ARBA" id="ARBA00007862"/>
    </source>
</evidence>
<dbReference type="InterPro" id="IPR036013">
    <property type="entry name" value="Band_7/SPFH_dom_sf"/>
</dbReference>